<dbReference type="EMBL" id="SHAH01000104">
    <property type="protein sequence ID" value="RZO74350.1"/>
    <property type="molecule type" value="Genomic_DNA"/>
</dbReference>
<proteinExistence type="predicted"/>
<reference evidence="2 3" key="1">
    <citation type="submission" date="2019-02" db="EMBL/GenBank/DDBJ databases">
        <title>Prokaryotic population dynamics and viral predation in marine succession experiment using metagenomics: the confinement effect.</title>
        <authorList>
            <person name="Haro-Moreno J.M."/>
            <person name="Rodriguez-Valera F."/>
            <person name="Lopez-Perez M."/>
        </authorList>
    </citation>
    <scope>NUCLEOTIDE SEQUENCE [LARGE SCALE GENOMIC DNA]</scope>
    <source>
        <strain evidence="2">MED-G158</strain>
    </source>
</reference>
<evidence type="ECO:0000313" key="2">
    <source>
        <dbReference type="EMBL" id="RZO74350.1"/>
    </source>
</evidence>
<dbReference type="Pfam" id="PF03413">
    <property type="entry name" value="PepSY"/>
    <property type="match status" value="1"/>
</dbReference>
<comment type="caution">
    <text evidence="2">The sequence shown here is derived from an EMBL/GenBank/DDBJ whole genome shotgun (WGS) entry which is preliminary data.</text>
</comment>
<feature type="domain" description="PepSY" evidence="1">
    <location>
        <begin position="54"/>
        <end position="109"/>
    </location>
</feature>
<dbReference type="Proteomes" id="UP000320404">
    <property type="component" value="Unassembled WGS sequence"/>
</dbReference>
<evidence type="ECO:0000313" key="3">
    <source>
        <dbReference type="Proteomes" id="UP000320404"/>
    </source>
</evidence>
<sequence>MKKAGTISFLFGLFMCWSLFSHGQILPFQVEQNQLDRSNPLRDLRINPQANGLITERQAVNLARQQFAGNILRITLVGEGAAQRYQIRMENAGKVFTVFVHARTGEVTGGT</sequence>
<gene>
    <name evidence="2" type="ORF">EVA69_06040</name>
</gene>
<dbReference type="AlphaFoldDB" id="A0A520RVS2"/>
<evidence type="ECO:0000259" key="1">
    <source>
        <dbReference type="Pfam" id="PF03413"/>
    </source>
</evidence>
<organism evidence="2 3">
    <name type="scientific">OM182 bacterium</name>
    <dbReference type="NCBI Taxonomy" id="2510334"/>
    <lineage>
        <taxon>Bacteria</taxon>
        <taxon>Pseudomonadati</taxon>
        <taxon>Pseudomonadota</taxon>
        <taxon>Gammaproteobacteria</taxon>
        <taxon>OMG group</taxon>
        <taxon>OM182 clade</taxon>
    </lineage>
</organism>
<accession>A0A520RVS2</accession>
<name>A0A520RVS2_9GAMM</name>
<dbReference type="Gene3D" id="3.10.450.40">
    <property type="match status" value="1"/>
</dbReference>
<protein>
    <recommendedName>
        <fullName evidence="1">PepSY domain-containing protein</fullName>
    </recommendedName>
</protein>
<dbReference type="InterPro" id="IPR025711">
    <property type="entry name" value="PepSY"/>
</dbReference>